<proteinExistence type="predicted"/>
<organism evidence="1 2">
    <name type="scientific">Aromia moschata</name>
    <dbReference type="NCBI Taxonomy" id="1265417"/>
    <lineage>
        <taxon>Eukaryota</taxon>
        <taxon>Metazoa</taxon>
        <taxon>Ecdysozoa</taxon>
        <taxon>Arthropoda</taxon>
        <taxon>Hexapoda</taxon>
        <taxon>Insecta</taxon>
        <taxon>Pterygota</taxon>
        <taxon>Neoptera</taxon>
        <taxon>Endopterygota</taxon>
        <taxon>Coleoptera</taxon>
        <taxon>Polyphaga</taxon>
        <taxon>Cucujiformia</taxon>
        <taxon>Chrysomeloidea</taxon>
        <taxon>Cerambycidae</taxon>
        <taxon>Cerambycinae</taxon>
        <taxon>Callichromatini</taxon>
        <taxon>Aromia</taxon>
    </lineage>
</organism>
<evidence type="ECO:0000313" key="1">
    <source>
        <dbReference type="EMBL" id="KAJ8943496.1"/>
    </source>
</evidence>
<gene>
    <name evidence="1" type="ORF">NQ318_016276</name>
</gene>
<accession>A0AAV8XX53</accession>
<comment type="caution">
    <text evidence="1">The sequence shown here is derived from an EMBL/GenBank/DDBJ whole genome shotgun (WGS) entry which is preliminary data.</text>
</comment>
<sequence>MWADTYICAEEGLLELFFNEILNAERYRLEILTPFVQMLYDDELQEGHFQQDGTRAHTTRKTMNYAGECFQDLISMIYRVSCILMGHRARLIPCIQWKNDLTMECSSKSRDMAGLLGCIQLKRNFIV</sequence>
<keyword evidence="2" id="KW-1185">Reference proteome</keyword>
<dbReference type="Proteomes" id="UP001162162">
    <property type="component" value="Unassembled WGS sequence"/>
</dbReference>
<name>A0AAV8XX53_9CUCU</name>
<reference evidence="1" key="1">
    <citation type="journal article" date="2023" name="Insect Mol. Biol.">
        <title>Genome sequencing provides insights into the evolution of gene families encoding plant cell wall-degrading enzymes in longhorned beetles.</title>
        <authorList>
            <person name="Shin N.R."/>
            <person name="Okamura Y."/>
            <person name="Kirsch R."/>
            <person name="Pauchet Y."/>
        </authorList>
    </citation>
    <scope>NUCLEOTIDE SEQUENCE</scope>
    <source>
        <strain evidence="1">AMC_N1</strain>
    </source>
</reference>
<dbReference type="EMBL" id="JAPWTK010000287">
    <property type="protein sequence ID" value="KAJ8943496.1"/>
    <property type="molecule type" value="Genomic_DNA"/>
</dbReference>
<protein>
    <submittedName>
        <fullName evidence="1">Uncharacterized protein</fullName>
    </submittedName>
</protein>
<evidence type="ECO:0000313" key="2">
    <source>
        <dbReference type="Proteomes" id="UP001162162"/>
    </source>
</evidence>
<dbReference type="AlphaFoldDB" id="A0AAV8XX53"/>